<dbReference type="AlphaFoldDB" id="A0A915LBB6"/>
<proteinExistence type="predicted"/>
<protein>
    <submittedName>
        <fullName evidence="3">Uncharacterized protein</fullName>
    </submittedName>
</protein>
<feature type="compositionally biased region" description="Polar residues" evidence="1">
    <location>
        <begin position="54"/>
        <end position="67"/>
    </location>
</feature>
<reference evidence="3" key="1">
    <citation type="submission" date="2022-11" db="UniProtKB">
        <authorList>
            <consortium name="WormBaseParasite"/>
        </authorList>
    </citation>
    <scope>IDENTIFICATION</scope>
</reference>
<sequence>MERYVKISFTEKAPTSEAHYGALEAPSPRPPRPTQPTGAPHFRGRSHFRKQKSHVSSQDDGGTQRTGHFNPMNKGFNARGKLFGPGGPGYGPPPGKSFHQKSNLRRKSSTGKRPPFEGYAPPYPEEIKKSEEVGAESAGASANAHAKMTQCRIGWRPNGGVEMTAPKRTFPYFAWPLH</sequence>
<evidence type="ECO:0000256" key="1">
    <source>
        <dbReference type="SAM" id="MobiDB-lite"/>
    </source>
</evidence>
<keyword evidence="2" id="KW-1185">Reference proteome</keyword>
<feature type="compositionally biased region" description="Basic residues" evidence="1">
    <location>
        <begin position="98"/>
        <end position="110"/>
    </location>
</feature>
<name>A0A915LBB6_ROMCU</name>
<feature type="region of interest" description="Disordered" evidence="1">
    <location>
        <begin position="1"/>
        <end position="148"/>
    </location>
</feature>
<evidence type="ECO:0000313" key="2">
    <source>
        <dbReference type="Proteomes" id="UP000887565"/>
    </source>
</evidence>
<feature type="compositionally biased region" description="Basic residues" evidence="1">
    <location>
        <begin position="42"/>
        <end position="53"/>
    </location>
</feature>
<dbReference type="WBParaSite" id="nRc.2.0.1.t47056-RA">
    <property type="protein sequence ID" value="nRc.2.0.1.t47056-RA"/>
    <property type="gene ID" value="nRc.2.0.1.g47056"/>
</dbReference>
<dbReference type="Proteomes" id="UP000887565">
    <property type="component" value="Unplaced"/>
</dbReference>
<accession>A0A915LBB6</accession>
<organism evidence="2 3">
    <name type="scientific">Romanomermis culicivorax</name>
    <name type="common">Nematode worm</name>
    <dbReference type="NCBI Taxonomy" id="13658"/>
    <lineage>
        <taxon>Eukaryota</taxon>
        <taxon>Metazoa</taxon>
        <taxon>Ecdysozoa</taxon>
        <taxon>Nematoda</taxon>
        <taxon>Enoplea</taxon>
        <taxon>Dorylaimia</taxon>
        <taxon>Mermithida</taxon>
        <taxon>Mermithoidea</taxon>
        <taxon>Mermithidae</taxon>
        <taxon>Romanomermis</taxon>
    </lineage>
</organism>
<feature type="compositionally biased region" description="Low complexity" evidence="1">
    <location>
        <begin position="135"/>
        <end position="146"/>
    </location>
</feature>
<evidence type="ECO:0000313" key="3">
    <source>
        <dbReference type="WBParaSite" id="nRc.2.0.1.t47056-RA"/>
    </source>
</evidence>